<dbReference type="SFLD" id="SFLDG01103">
    <property type="entry name" value="Uncharacterised_Radical_SAM_Su"/>
    <property type="match status" value="1"/>
</dbReference>
<dbReference type="InterPro" id="IPR024032">
    <property type="entry name" value="rSAM_paired_HxsC"/>
</dbReference>
<protein>
    <recommendedName>
        <fullName evidence="5">Radical SAM core domain-containing protein</fullName>
    </recommendedName>
</protein>
<dbReference type="CDD" id="cd01335">
    <property type="entry name" value="Radical_SAM"/>
    <property type="match status" value="1"/>
</dbReference>
<keyword evidence="3" id="KW-0408">Iron</keyword>
<dbReference type="GO" id="GO:0046872">
    <property type="term" value="F:metal ion binding"/>
    <property type="evidence" value="ECO:0007669"/>
    <property type="project" value="UniProtKB-KW"/>
</dbReference>
<dbReference type="SFLD" id="SFLDG01067">
    <property type="entry name" value="SPASM/twitch_domain_containing"/>
    <property type="match status" value="1"/>
</dbReference>
<dbReference type="AlphaFoldDB" id="A0A382RQ77"/>
<name>A0A382RQ77_9ZZZZ</name>
<gene>
    <name evidence="6" type="ORF">METZ01_LOCUS351952</name>
</gene>
<evidence type="ECO:0000313" key="6">
    <source>
        <dbReference type="EMBL" id="SVC99098.1"/>
    </source>
</evidence>
<evidence type="ECO:0000256" key="2">
    <source>
        <dbReference type="ARBA" id="ARBA00022723"/>
    </source>
</evidence>
<dbReference type="SFLD" id="SFLDS00029">
    <property type="entry name" value="Radical_SAM"/>
    <property type="match status" value="1"/>
</dbReference>
<dbReference type="GO" id="GO:0006783">
    <property type="term" value="P:heme biosynthetic process"/>
    <property type="evidence" value="ECO:0007669"/>
    <property type="project" value="TreeGrafter"/>
</dbReference>
<organism evidence="6">
    <name type="scientific">marine metagenome</name>
    <dbReference type="NCBI Taxonomy" id="408172"/>
    <lineage>
        <taxon>unclassified sequences</taxon>
        <taxon>metagenomes</taxon>
        <taxon>ecological metagenomes</taxon>
    </lineage>
</organism>
<reference evidence="6" key="1">
    <citation type="submission" date="2018-05" db="EMBL/GenBank/DDBJ databases">
        <authorList>
            <person name="Lanie J.A."/>
            <person name="Ng W.-L."/>
            <person name="Kazmierczak K.M."/>
            <person name="Andrzejewski T.M."/>
            <person name="Davidsen T.M."/>
            <person name="Wayne K.J."/>
            <person name="Tettelin H."/>
            <person name="Glass J.I."/>
            <person name="Rusch D."/>
            <person name="Podicherti R."/>
            <person name="Tsui H.-C.T."/>
            <person name="Winkler M.E."/>
        </authorList>
    </citation>
    <scope>NUCLEOTIDE SEQUENCE</scope>
</reference>
<feature type="non-terminal residue" evidence="6">
    <location>
        <position position="1"/>
    </location>
</feature>
<keyword evidence="4" id="KW-0411">Iron-sulfur</keyword>
<dbReference type="InterPro" id="IPR013785">
    <property type="entry name" value="Aldolase_TIM"/>
</dbReference>
<sequence>RCNNRCLFCSQPPKEENDDWLFIQGAFAIAAFQSSDTIGITGGEPLLYGDKILNLIDFTSTHTPDTKLHILTNGRGFSDVNFSNEIADRTNNNDIIFGVPLYSTNPEIHDKLVGSKGAYNETVLGIINAGNLGVPIELRIIPNKINIGCIESIVEYTMRCFSSISQISIMNLEPTGWAKHNWESLYLEPSSYLDVLTRSVSIAENSGVNISLFNYPLCHISSELRPYAVKSISDWKNYYPNYCSSCSQRDLCTGFFASSIGKYHHPPEELL</sequence>
<feature type="domain" description="Radical SAM core" evidence="5">
    <location>
        <begin position="1"/>
        <end position="209"/>
    </location>
</feature>
<dbReference type="InterPro" id="IPR007197">
    <property type="entry name" value="rSAM"/>
</dbReference>
<dbReference type="PANTHER" id="PTHR11228">
    <property type="entry name" value="RADICAL SAM DOMAIN PROTEIN"/>
    <property type="match status" value="1"/>
</dbReference>
<dbReference type="InterPro" id="IPR058240">
    <property type="entry name" value="rSAM_sf"/>
</dbReference>
<evidence type="ECO:0000256" key="4">
    <source>
        <dbReference type="ARBA" id="ARBA00023014"/>
    </source>
</evidence>
<proteinExistence type="predicted"/>
<evidence type="ECO:0000259" key="5">
    <source>
        <dbReference type="PROSITE" id="PS51918"/>
    </source>
</evidence>
<dbReference type="EMBL" id="UINC01122960">
    <property type="protein sequence ID" value="SVC99098.1"/>
    <property type="molecule type" value="Genomic_DNA"/>
</dbReference>
<dbReference type="Pfam" id="PF04055">
    <property type="entry name" value="Radical_SAM"/>
    <property type="match status" value="1"/>
</dbReference>
<dbReference type="PANTHER" id="PTHR11228:SF7">
    <property type="entry name" value="PQQA PEPTIDE CYCLASE"/>
    <property type="match status" value="1"/>
</dbReference>
<dbReference type="NCBIfam" id="TIGR03977">
    <property type="entry name" value="rSAM_pair_HxsC"/>
    <property type="match status" value="1"/>
</dbReference>
<dbReference type="Gene3D" id="3.20.20.70">
    <property type="entry name" value="Aldolase class I"/>
    <property type="match status" value="1"/>
</dbReference>
<dbReference type="GO" id="GO:0003824">
    <property type="term" value="F:catalytic activity"/>
    <property type="evidence" value="ECO:0007669"/>
    <property type="project" value="InterPro"/>
</dbReference>
<evidence type="ECO:0000256" key="3">
    <source>
        <dbReference type="ARBA" id="ARBA00023004"/>
    </source>
</evidence>
<keyword evidence="1" id="KW-0949">S-adenosyl-L-methionine</keyword>
<dbReference type="PROSITE" id="PS51918">
    <property type="entry name" value="RADICAL_SAM"/>
    <property type="match status" value="1"/>
</dbReference>
<accession>A0A382RQ77</accession>
<dbReference type="InterPro" id="IPR050377">
    <property type="entry name" value="Radical_SAM_PqqE_MftC-like"/>
</dbReference>
<evidence type="ECO:0000256" key="1">
    <source>
        <dbReference type="ARBA" id="ARBA00022691"/>
    </source>
</evidence>
<dbReference type="SUPFAM" id="SSF102114">
    <property type="entry name" value="Radical SAM enzymes"/>
    <property type="match status" value="1"/>
</dbReference>
<keyword evidence="2" id="KW-0479">Metal-binding</keyword>
<dbReference type="GO" id="GO:0051536">
    <property type="term" value="F:iron-sulfur cluster binding"/>
    <property type="evidence" value="ECO:0007669"/>
    <property type="project" value="UniProtKB-KW"/>
</dbReference>